<feature type="transmembrane region" description="Helical" evidence="9">
    <location>
        <begin position="147"/>
        <end position="165"/>
    </location>
</feature>
<reference evidence="10 11" key="1">
    <citation type="submission" date="2018-12" db="EMBL/GenBank/DDBJ databases">
        <title>Bacillus chawlae sp. nov., Bacillus glennii sp. nov., and Bacillus saganii sp. nov. Isolated from the Vehicle Assembly Building at Kennedy Space Center where the Viking Spacecraft were Assembled.</title>
        <authorList>
            <person name="Seuylemezian A."/>
            <person name="Vaishampayan P."/>
        </authorList>
    </citation>
    <scope>NUCLEOTIDE SEQUENCE [LARGE SCALE GENOMIC DNA]</scope>
    <source>
        <strain evidence="10 11">L5</strain>
    </source>
</reference>
<sequence>MEEALASLVQAILSGLAIGCLYTLIALGYNLTYVVNGTVNMGQGQLVMIGAMLMVTFTTFLDLPFFIALILVGLILGILGILLEVISVRKFVQDKTSVNWVLSTLAVGIILQDLALFIWGPEETRLVSPVGEGMFEFLGAGIYWKELMMIPAVGVFLLLLMLFYLKSHWGLWLRATADNKVATNLNGVNSNYTVAIAFGLSALLAGLAGGLITPIYAVFASMGLSLGLKAIAVAIVAGLNNAKGIVICGLGLGIVEVLVAMYISPGFREMIVYIVVILILFIKPNGLFGTKETIKV</sequence>
<evidence type="ECO:0000256" key="4">
    <source>
        <dbReference type="ARBA" id="ARBA00022692"/>
    </source>
</evidence>
<feature type="transmembrane region" description="Helical" evidence="9">
    <location>
        <begin position="98"/>
        <end position="119"/>
    </location>
</feature>
<evidence type="ECO:0000256" key="1">
    <source>
        <dbReference type="ARBA" id="ARBA00004651"/>
    </source>
</evidence>
<dbReference type="RefSeq" id="WP_126865301.1">
    <property type="nucleotide sequence ID" value="NZ_JAUSTX010000002.1"/>
</dbReference>
<evidence type="ECO:0000313" key="10">
    <source>
        <dbReference type="EMBL" id="RUQ28194.1"/>
    </source>
</evidence>
<dbReference type="AlphaFoldDB" id="A0A433HIJ7"/>
<feature type="transmembrane region" description="Helical" evidence="9">
    <location>
        <begin position="244"/>
        <end position="264"/>
    </location>
</feature>
<keyword evidence="4 9" id="KW-0812">Transmembrane</keyword>
<dbReference type="PANTHER" id="PTHR11795:SF450">
    <property type="entry name" value="ABC TRANSPORTER PERMEASE PROTEIN"/>
    <property type="match status" value="1"/>
</dbReference>
<evidence type="ECO:0000256" key="9">
    <source>
        <dbReference type="SAM" id="Phobius"/>
    </source>
</evidence>
<feature type="transmembrane region" description="Helical" evidence="9">
    <location>
        <begin position="218"/>
        <end position="237"/>
    </location>
</feature>
<evidence type="ECO:0000256" key="7">
    <source>
        <dbReference type="ARBA" id="ARBA00023136"/>
    </source>
</evidence>
<dbReference type="InterPro" id="IPR001851">
    <property type="entry name" value="ABC_transp_permease"/>
</dbReference>
<evidence type="ECO:0000256" key="6">
    <source>
        <dbReference type="ARBA" id="ARBA00022989"/>
    </source>
</evidence>
<keyword evidence="11" id="KW-1185">Reference proteome</keyword>
<proteinExistence type="inferred from homology"/>
<dbReference type="InterPro" id="IPR052157">
    <property type="entry name" value="BCAA_transport_permease"/>
</dbReference>
<comment type="subcellular location">
    <subcellularLocation>
        <location evidence="1">Cell membrane</location>
        <topology evidence="1">Multi-pass membrane protein</topology>
    </subcellularLocation>
</comment>
<feature type="transmembrane region" description="Helical" evidence="9">
    <location>
        <begin position="270"/>
        <end position="288"/>
    </location>
</feature>
<organism evidence="10 11">
    <name type="scientific">Peribacillus cavernae</name>
    <dbReference type="NCBI Taxonomy" id="1674310"/>
    <lineage>
        <taxon>Bacteria</taxon>
        <taxon>Bacillati</taxon>
        <taxon>Bacillota</taxon>
        <taxon>Bacilli</taxon>
        <taxon>Bacillales</taxon>
        <taxon>Bacillaceae</taxon>
        <taxon>Peribacillus</taxon>
    </lineage>
</organism>
<name>A0A433HIJ7_9BACI</name>
<feature type="transmembrane region" description="Helical" evidence="9">
    <location>
        <begin position="12"/>
        <end position="32"/>
    </location>
</feature>
<evidence type="ECO:0000256" key="8">
    <source>
        <dbReference type="ARBA" id="ARBA00037998"/>
    </source>
</evidence>
<comment type="similarity">
    <text evidence="8">Belongs to the binding-protein-dependent transport system permease family. LivHM subfamily.</text>
</comment>
<evidence type="ECO:0000313" key="11">
    <source>
        <dbReference type="Proteomes" id="UP000267430"/>
    </source>
</evidence>
<evidence type="ECO:0000256" key="3">
    <source>
        <dbReference type="ARBA" id="ARBA00022475"/>
    </source>
</evidence>
<keyword evidence="6 9" id="KW-1133">Transmembrane helix</keyword>
<evidence type="ECO:0000256" key="5">
    <source>
        <dbReference type="ARBA" id="ARBA00022970"/>
    </source>
</evidence>
<gene>
    <name evidence="10" type="ORF">ELQ35_13220</name>
</gene>
<evidence type="ECO:0000256" key="2">
    <source>
        <dbReference type="ARBA" id="ARBA00022448"/>
    </source>
</evidence>
<feature type="transmembrane region" description="Helical" evidence="9">
    <location>
        <begin position="192"/>
        <end position="212"/>
    </location>
</feature>
<dbReference type="GO" id="GO:0006865">
    <property type="term" value="P:amino acid transport"/>
    <property type="evidence" value="ECO:0007669"/>
    <property type="project" value="UniProtKB-KW"/>
</dbReference>
<dbReference type="GO" id="GO:0022857">
    <property type="term" value="F:transmembrane transporter activity"/>
    <property type="evidence" value="ECO:0007669"/>
    <property type="project" value="InterPro"/>
</dbReference>
<keyword evidence="3" id="KW-1003">Cell membrane</keyword>
<keyword evidence="7 9" id="KW-0472">Membrane</keyword>
<dbReference type="OrthoDB" id="9807115at2"/>
<comment type="caution">
    <text evidence="10">The sequence shown here is derived from an EMBL/GenBank/DDBJ whole genome shotgun (WGS) entry which is preliminary data.</text>
</comment>
<keyword evidence="5" id="KW-0029">Amino-acid transport</keyword>
<protein>
    <submittedName>
        <fullName evidence="10">Branched-chain amino acid ABC transporter permease</fullName>
    </submittedName>
</protein>
<dbReference type="CDD" id="cd06582">
    <property type="entry name" value="TM_PBP1_LivH_like"/>
    <property type="match status" value="1"/>
</dbReference>
<feature type="transmembrane region" description="Helical" evidence="9">
    <location>
        <begin position="67"/>
        <end position="86"/>
    </location>
</feature>
<feature type="transmembrane region" description="Helical" evidence="9">
    <location>
        <begin position="44"/>
        <end position="61"/>
    </location>
</feature>
<dbReference type="EMBL" id="RYZZ01000017">
    <property type="protein sequence ID" value="RUQ28194.1"/>
    <property type="molecule type" value="Genomic_DNA"/>
</dbReference>
<dbReference type="Pfam" id="PF02653">
    <property type="entry name" value="BPD_transp_2"/>
    <property type="match status" value="1"/>
</dbReference>
<accession>A0A433HIJ7</accession>
<dbReference type="PANTHER" id="PTHR11795">
    <property type="entry name" value="BRANCHED-CHAIN AMINO ACID TRANSPORT SYSTEM PERMEASE PROTEIN LIVH"/>
    <property type="match status" value="1"/>
</dbReference>
<dbReference type="Proteomes" id="UP000267430">
    <property type="component" value="Unassembled WGS sequence"/>
</dbReference>
<dbReference type="GO" id="GO:0005886">
    <property type="term" value="C:plasma membrane"/>
    <property type="evidence" value="ECO:0007669"/>
    <property type="project" value="UniProtKB-SubCell"/>
</dbReference>
<keyword evidence="2" id="KW-0813">Transport</keyword>